<dbReference type="EC" id="2.7.11.1" evidence="2"/>
<evidence type="ECO:0000256" key="2">
    <source>
        <dbReference type="ARBA" id="ARBA00012513"/>
    </source>
</evidence>
<evidence type="ECO:0000313" key="14">
    <source>
        <dbReference type="EMBL" id="KCW83904.1"/>
    </source>
</evidence>
<evidence type="ECO:0000256" key="10">
    <source>
        <dbReference type="SAM" id="Phobius"/>
    </source>
</evidence>
<feature type="signal peptide" evidence="11">
    <location>
        <begin position="1"/>
        <end position="26"/>
    </location>
</feature>
<feature type="domain" description="Wall-associated receptor kinase C-terminal" evidence="13">
    <location>
        <begin position="167"/>
        <end position="237"/>
    </location>
</feature>
<gene>
    <name evidence="14" type="ORF">EUGRSUZ_B00758</name>
</gene>
<dbReference type="OMA" id="RLPTSCM"/>
<feature type="domain" description="Wall-associated receptor kinase C-terminal" evidence="13">
    <location>
        <begin position="414"/>
        <end position="495"/>
    </location>
</feature>
<proteinExistence type="predicted"/>
<comment type="catalytic activity">
    <reaction evidence="8">
        <text>L-threonyl-[protein] + ATP = O-phospho-L-threonyl-[protein] + ADP + H(+)</text>
        <dbReference type="Rhea" id="RHEA:46608"/>
        <dbReference type="Rhea" id="RHEA-COMP:11060"/>
        <dbReference type="Rhea" id="RHEA-COMP:11605"/>
        <dbReference type="ChEBI" id="CHEBI:15378"/>
        <dbReference type="ChEBI" id="CHEBI:30013"/>
        <dbReference type="ChEBI" id="CHEBI:30616"/>
        <dbReference type="ChEBI" id="CHEBI:61977"/>
        <dbReference type="ChEBI" id="CHEBI:456216"/>
        <dbReference type="EC" id="2.7.11.1"/>
    </reaction>
</comment>
<dbReference type="Gramene" id="KCW83904">
    <property type="protein sequence ID" value="KCW83904"/>
    <property type="gene ID" value="EUGRSUZ_B00758"/>
</dbReference>
<dbReference type="GO" id="GO:0030247">
    <property type="term" value="F:polysaccharide binding"/>
    <property type="evidence" value="ECO:0007669"/>
    <property type="project" value="InterPro"/>
</dbReference>
<dbReference type="InParanoid" id="A0A059D0B6"/>
<comment type="subcellular location">
    <subcellularLocation>
        <location evidence="1">Membrane</location>
        <topology evidence="1">Single-pass membrane protein</topology>
    </subcellularLocation>
</comment>
<keyword evidence="7" id="KW-0325">Glycoprotein</keyword>
<evidence type="ECO:0000256" key="3">
    <source>
        <dbReference type="ARBA" id="ARBA00022692"/>
    </source>
</evidence>
<dbReference type="GO" id="GO:0004674">
    <property type="term" value="F:protein serine/threonine kinase activity"/>
    <property type="evidence" value="ECO:0007669"/>
    <property type="project" value="UniProtKB-KW"/>
</dbReference>
<keyword evidence="3 10" id="KW-0812">Transmembrane</keyword>
<evidence type="ECO:0000256" key="1">
    <source>
        <dbReference type="ARBA" id="ARBA00004167"/>
    </source>
</evidence>
<dbReference type="STRING" id="71139.A0A059D0B6"/>
<dbReference type="PANTHER" id="PTHR33138:SF72">
    <property type="entry name" value="WALL-ASSOCIATED RECEPTOR KINASE CARBOXY-TERMINAL PROTEIN"/>
    <property type="match status" value="1"/>
</dbReference>
<keyword evidence="5 10" id="KW-1133">Transmembrane helix</keyword>
<dbReference type="EMBL" id="KK198754">
    <property type="protein sequence ID" value="KCW83904.1"/>
    <property type="molecule type" value="Genomic_DNA"/>
</dbReference>
<protein>
    <recommendedName>
        <fullName evidence="2">non-specific serine/threonine protein kinase</fullName>
        <ecNumber evidence="2">2.7.11.1</ecNumber>
    </recommendedName>
</protein>
<feature type="chain" id="PRO_5001574951" description="non-specific serine/threonine protein kinase" evidence="11">
    <location>
        <begin position="27"/>
        <end position="555"/>
    </location>
</feature>
<comment type="catalytic activity">
    <reaction evidence="9">
        <text>L-seryl-[protein] + ATP = O-phospho-L-seryl-[protein] + ADP + H(+)</text>
        <dbReference type="Rhea" id="RHEA:17989"/>
        <dbReference type="Rhea" id="RHEA-COMP:9863"/>
        <dbReference type="Rhea" id="RHEA-COMP:11604"/>
        <dbReference type="ChEBI" id="CHEBI:15378"/>
        <dbReference type="ChEBI" id="CHEBI:29999"/>
        <dbReference type="ChEBI" id="CHEBI:30616"/>
        <dbReference type="ChEBI" id="CHEBI:83421"/>
        <dbReference type="ChEBI" id="CHEBI:456216"/>
        <dbReference type="EC" id="2.7.11.1"/>
    </reaction>
</comment>
<dbReference type="PANTHER" id="PTHR33138">
    <property type="entry name" value="OS01G0690200 PROTEIN"/>
    <property type="match status" value="1"/>
</dbReference>
<evidence type="ECO:0000256" key="8">
    <source>
        <dbReference type="ARBA" id="ARBA00047899"/>
    </source>
</evidence>
<evidence type="ECO:0000256" key="9">
    <source>
        <dbReference type="ARBA" id="ARBA00048679"/>
    </source>
</evidence>
<evidence type="ECO:0000256" key="5">
    <source>
        <dbReference type="ARBA" id="ARBA00022989"/>
    </source>
</evidence>
<dbReference type="Pfam" id="PF14380">
    <property type="entry name" value="WAK_assoc"/>
    <property type="match status" value="2"/>
</dbReference>
<feature type="domain" description="Wall-associated receptor kinase galacturonan-binding" evidence="12">
    <location>
        <begin position="286"/>
        <end position="348"/>
    </location>
</feature>
<sequence length="555" mass="62020">MDLTTPRSSLSLLFFITLQIHFLVRASGYFRPFQECAPFLCGYIRISYPFRLIRQPEYCGYPGYELDCDGFSPILSMASQKYQVIHMNGSAQILVVARSDLSDSICLETYNETTLDLNLFNYTSNNLNSTLIYNCHLWPTLPSYYGFSCPESQFGYFVLSVNLSNLLPKRCSPIVHVPISKSEPIGLPPPSAGIDFGDNISDILNKGFEITWIANTSLCEDCAISGGICGSKKITRQSKLKVLGFVSTCLVLLLFLSAFVSPRQSLGLREAKSCDSRWCTGPFQECVPYPCGDQEISYPFKHNERPNHCGFPGYELGCDGDNLTLSMESLKYWVIHIDWSTHILEVARTDLWDDICPETHVNTTLNCSLFNYASTYSNSTLFYDCDSSTSLQPYYRFYCPWSGDGYFAPNATIENPLHELCKISVPVPFSHIEALGLPPPPKDSNDSATISEFLKKGFEITWIADTSQCENCNKSGGRCGYDWIRHQFNCFCPDGAHSPTCHGKRVPGSFPSSMYAYSHLVCGFQLAKAVQLDGLLGIPIPLLVNWKTTAHAPES</sequence>
<dbReference type="Pfam" id="PF13947">
    <property type="entry name" value="GUB_WAK_bind"/>
    <property type="match status" value="2"/>
</dbReference>
<evidence type="ECO:0000256" key="11">
    <source>
        <dbReference type="SAM" id="SignalP"/>
    </source>
</evidence>
<evidence type="ECO:0000256" key="7">
    <source>
        <dbReference type="ARBA" id="ARBA00023180"/>
    </source>
</evidence>
<dbReference type="InterPro" id="IPR025287">
    <property type="entry name" value="WAK_GUB"/>
</dbReference>
<name>A0A059D0B6_EUCGR</name>
<dbReference type="InterPro" id="IPR032872">
    <property type="entry name" value="WAK_assoc_C"/>
</dbReference>
<dbReference type="GO" id="GO:0016020">
    <property type="term" value="C:membrane"/>
    <property type="evidence" value="ECO:0007669"/>
    <property type="project" value="UniProtKB-SubCell"/>
</dbReference>
<feature type="transmembrane region" description="Helical" evidence="10">
    <location>
        <begin position="242"/>
        <end position="260"/>
    </location>
</feature>
<accession>A0A059D0B6</accession>
<feature type="domain" description="Wall-associated receptor kinase galacturonan-binding" evidence="12">
    <location>
        <begin position="36"/>
        <end position="97"/>
    </location>
</feature>
<evidence type="ECO:0000259" key="13">
    <source>
        <dbReference type="Pfam" id="PF14380"/>
    </source>
</evidence>
<evidence type="ECO:0000256" key="4">
    <source>
        <dbReference type="ARBA" id="ARBA00022729"/>
    </source>
</evidence>
<evidence type="ECO:0000256" key="6">
    <source>
        <dbReference type="ARBA" id="ARBA00023136"/>
    </source>
</evidence>
<keyword evidence="4 11" id="KW-0732">Signal</keyword>
<keyword evidence="6 10" id="KW-0472">Membrane</keyword>
<reference evidence="14" key="1">
    <citation type="submission" date="2013-07" db="EMBL/GenBank/DDBJ databases">
        <title>The genome of Eucalyptus grandis.</title>
        <authorList>
            <person name="Schmutz J."/>
            <person name="Hayes R."/>
            <person name="Myburg A."/>
            <person name="Tuskan G."/>
            <person name="Grattapaglia D."/>
            <person name="Rokhsar D.S."/>
        </authorList>
    </citation>
    <scope>NUCLEOTIDE SEQUENCE</scope>
    <source>
        <tissue evidence="14">Leaf extractions</tissue>
    </source>
</reference>
<dbReference type="AlphaFoldDB" id="A0A059D0B6"/>
<evidence type="ECO:0000259" key="12">
    <source>
        <dbReference type="Pfam" id="PF13947"/>
    </source>
</evidence>
<dbReference type="eggNOG" id="KOG1187">
    <property type="taxonomic scope" value="Eukaryota"/>
</dbReference>
<organism evidence="14">
    <name type="scientific">Eucalyptus grandis</name>
    <name type="common">Flooded gum</name>
    <dbReference type="NCBI Taxonomy" id="71139"/>
    <lineage>
        <taxon>Eukaryota</taxon>
        <taxon>Viridiplantae</taxon>
        <taxon>Streptophyta</taxon>
        <taxon>Embryophyta</taxon>
        <taxon>Tracheophyta</taxon>
        <taxon>Spermatophyta</taxon>
        <taxon>Magnoliopsida</taxon>
        <taxon>eudicotyledons</taxon>
        <taxon>Gunneridae</taxon>
        <taxon>Pentapetalae</taxon>
        <taxon>rosids</taxon>
        <taxon>malvids</taxon>
        <taxon>Myrtales</taxon>
        <taxon>Myrtaceae</taxon>
        <taxon>Myrtoideae</taxon>
        <taxon>Eucalypteae</taxon>
        <taxon>Eucalyptus</taxon>
    </lineage>
</organism>